<accession>A0AAI9T146</accession>
<dbReference type="InterPro" id="IPR011989">
    <property type="entry name" value="ARM-like"/>
</dbReference>
<feature type="compositionally biased region" description="Pro residues" evidence="8">
    <location>
        <begin position="495"/>
        <end position="521"/>
    </location>
</feature>
<protein>
    <recommendedName>
        <fullName evidence="6">Pumilio homology domain family member 3</fullName>
    </recommendedName>
</protein>
<dbReference type="PANTHER" id="PTHR12537:SF12">
    <property type="entry name" value="MATERNAL PROTEIN PUMILIO"/>
    <property type="match status" value="1"/>
</dbReference>
<feature type="repeat" description="Pumilio" evidence="7">
    <location>
        <begin position="636"/>
        <end position="671"/>
    </location>
</feature>
<dbReference type="AlphaFoldDB" id="A0AAI9T146"/>
<gene>
    <name evidence="10" type="ORF">KGF56_000510</name>
</gene>
<dbReference type="FunFam" id="1.25.10.10:FF:000004">
    <property type="entry name" value="Pumilio homolog 1 isoform 2"/>
    <property type="match status" value="1"/>
</dbReference>
<dbReference type="InterPro" id="IPR033133">
    <property type="entry name" value="PUM-HD"/>
</dbReference>
<dbReference type="GO" id="GO:0005737">
    <property type="term" value="C:cytoplasm"/>
    <property type="evidence" value="ECO:0007669"/>
    <property type="project" value="UniProtKB-SubCell"/>
</dbReference>
<feature type="repeat" description="Pumilio" evidence="7">
    <location>
        <begin position="746"/>
        <end position="781"/>
    </location>
</feature>
<comment type="similarity">
    <text evidence="5">Belongs to the PUF3 family.</text>
</comment>
<feature type="repeat" description="Pumilio" evidence="7">
    <location>
        <begin position="672"/>
        <end position="708"/>
    </location>
</feature>
<feature type="compositionally biased region" description="Polar residues" evidence="8">
    <location>
        <begin position="190"/>
        <end position="201"/>
    </location>
</feature>
<feature type="compositionally biased region" description="Polar residues" evidence="8">
    <location>
        <begin position="307"/>
        <end position="316"/>
    </location>
</feature>
<feature type="region of interest" description="Disordered" evidence="8">
    <location>
        <begin position="190"/>
        <end position="213"/>
    </location>
</feature>
<dbReference type="PRINTS" id="PR01217">
    <property type="entry name" value="PRICHEXTENSN"/>
</dbReference>
<dbReference type="Proteomes" id="UP001202479">
    <property type="component" value="Unassembled WGS sequence"/>
</dbReference>
<evidence type="ECO:0000256" key="3">
    <source>
        <dbReference type="ARBA" id="ARBA00022737"/>
    </source>
</evidence>
<keyword evidence="11" id="KW-1185">Reference proteome</keyword>
<dbReference type="CDD" id="cd07920">
    <property type="entry name" value="Pumilio"/>
    <property type="match status" value="1"/>
</dbReference>
<feature type="compositionally biased region" description="Pro residues" evidence="8">
    <location>
        <begin position="371"/>
        <end position="380"/>
    </location>
</feature>
<feature type="region of interest" description="Disordered" evidence="8">
    <location>
        <begin position="292"/>
        <end position="335"/>
    </location>
</feature>
<feature type="compositionally biased region" description="Polar residues" evidence="8">
    <location>
        <begin position="247"/>
        <end position="257"/>
    </location>
</feature>
<dbReference type="SMART" id="SM00025">
    <property type="entry name" value="Pumilio"/>
    <property type="match status" value="8"/>
</dbReference>
<feature type="region of interest" description="Disordered" evidence="8">
    <location>
        <begin position="481"/>
        <end position="576"/>
    </location>
</feature>
<dbReference type="PROSITE" id="PS50302">
    <property type="entry name" value="PUM"/>
    <property type="match status" value="8"/>
</dbReference>
<keyword evidence="4" id="KW-0694">RNA-binding</keyword>
<organism evidence="10 11">
    <name type="scientific">Candida oxycetoniae</name>
    <dbReference type="NCBI Taxonomy" id="497107"/>
    <lineage>
        <taxon>Eukaryota</taxon>
        <taxon>Fungi</taxon>
        <taxon>Dikarya</taxon>
        <taxon>Ascomycota</taxon>
        <taxon>Saccharomycotina</taxon>
        <taxon>Pichiomycetes</taxon>
        <taxon>Debaryomycetaceae</taxon>
        <taxon>Candida/Lodderomyces clade</taxon>
        <taxon>Candida</taxon>
    </lineage>
</organism>
<evidence type="ECO:0000256" key="5">
    <source>
        <dbReference type="ARBA" id="ARBA00060736"/>
    </source>
</evidence>
<name>A0AAI9T146_9ASCO</name>
<evidence type="ECO:0000313" key="10">
    <source>
        <dbReference type="EMBL" id="KAI3406664.2"/>
    </source>
</evidence>
<feature type="compositionally biased region" description="Pro residues" evidence="8">
    <location>
        <begin position="320"/>
        <end position="335"/>
    </location>
</feature>
<comment type="subcellular location">
    <subcellularLocation>
        <location evidence="1">Cytoplasm</location>
    </subcellularLocation>
</comment>
<proteinExistence type="inferred from homology"/>
<dbReference type="InterPro" id="IPR033712">
    <property type="entry name" value="Pumilio_RNA-bd"/>
</dbReference>
<feature type="compositionally biased region" description="Pro residues" evidence="8">
    <location>
        <begin position="292"/>
        <end position="301"/>
    </location>
</feature>
<evidence type="ECO:0000256" key="7">
    <source>
        <dbReference type="PROSITE-ProRule" id="PRU00317"/>
    </source>
</evidence>
<feature type="compositionally biased region" description="Basic and acidic residues" evidence="8">
    <location>
        <begin position="394"/>
        <end position="414"/>
    </location>
</feature>
<dbReference type="PANTHER" id="PTHR12537">
    <property type="entry name" value="RNA BINDING PROTEIN PUMILIO-RELATED"/>
    <property type="match status" value="1"/>
</dbReference>
<dbReference type="InterPro" id="IPR001313">
    <property type="entry name" value="Pumilio_RNA-bd_rpt"/>
</dbReference>
<evidence type="ECO:0000256" key="8">
    <source>
        <dbReference type="SAM" id="MobiDB-lite"/>
    </source>
</evidence>
<reference evidence="10" key="1">
    <citation type="journal article" date="2022" name="DNA Res.">
        <title>Genome analysis of five recently described species of the CUG-Ser clade uncovers Candida theae as a new hybrid lineage with pathogenic potential in the Candida parapsilosis species complex.</title>
        <authorList>
            <person name="Mixao V."/>
            <person name="Del Olmo V."/>
            <person name="Hegedusova E."/>
            <person name="Saus E."/>
            <person name="Pryszcz L."/>
            <person name="Cillingova A."/>
            <person name="Nosek J."/>
            <person name="Gabaldon T."/>
        </authorList>
    </citation>
    <scope>NUCLEOTIDE SEQUENCE</scope>
    <source>
        <strain evidence="10">CBS 10844</strain>
    </source>
</reference>
<keyword evidence="3" id="KW-0677">Repeat</keyword>
<evidence type="ECO:0000259" key="9">
    <source>
        <dbReference type="PROSITE" id="PS50303"/>
    </source>
</evidence>
<evidence type="ECO:0000256" key="2">
    <source>
        <dbReference type="ARBA" id="ARBA00022490"/>
    </source>
</evidence>
<dbReference type="GO" id="GO:0003730">
    <property type="term" value="F:mRNA 3'-UTR binding"/>
    <property type="evidence" value="ECO:0007669"/>
    <property type="project" value="TreeGrafter"/>
</dbReference>
<dbReference type="EMBL" id="JAHUZD010000022">
    <property type="protein sequence ID" value="KAI3406664.2"/>
    <property type="molecule type" value="Genomic_DNA"/>
</dbReference>
<evidence type="ECO:0000256" key="1">
    <source>
        <dbReference type="ARBA" id="ARBA00004496"/>
    </source>
</evidence>
<dbReference type="Gene3D" id="1.25.10.10">
    <property type="entry name" value="Leucine-rich Repeat Variant"/>
    <property type="match status" value="1"/>
</dbReference>
<comment type="caution">
    <text evidence="10">The sequence shown here is derived from an EMBL/GenBank/DDBJ whole genome shotgun (WGS) entry which is preliminary data.</text>
</comment>
<feature type="repeat" description="Pumilio" evidence="7">
    <location>
        <begin position="818"/>
        <end position="853"/>
    </location>
</feature>
<feature type="region of interest" description="Disordered" evidence="8">
    <location>
        <begin position="237"/>
        <end position="257"/>
    </location>
</feature>
<evidence type="ECO:0000313" key="11">
    <source>
        <dbReference type="Proteomes" id="UP001202479"/>
    </source>
</evidence>
<dbReference type="PROSITE" id="PS50303">
    <property type="entry name" value="PUM_HD"/>
    <property type="match status" value="1"/>
</dbReference>
<dbReference type="GO" id="GO:0000288">
    <property type="term" value="P:nuclear-transcribed mRNA catabolic process, deadenylation-dependent decay"/>
    <property type="evidence" value="ECO:0007669"/>
    <property type="project" value="TreeGrafter"/>
</dbReference>
<feature type="repeat" description="Pumilio" evidence="7">
    <location>
        <begin position="869"/>
        <end position="909"/>
    </location>
</feature>
<feature type="compositionally biased region" description="Low complexity" evidence="8">
    <location>
        <begin position="381"/>
        <end position="391"/>
    </location>
</feature>
<dbReference type="Pfam" id="PF00806">
    <property type="entry name" value="PUF"/>
    <property type="match status" value="8"/>
</dbReference>
<dbReference type="GeneID" id="73378127"/>
<dbReference type="SUPFAM" id="SSF48371">
    <property type="entry name" value="ARM repeat"/>
    <property type="match status" value="1"/>
</dbReference>
<feature type="repeat" description="Pumilio" evidence="7">
    <location>
        <begin position="782"/>
        <end position="817"/>
    </location>
</feature>
<feature type="region of interest" description="Disordered" evidence="8">
    <location>
        <begin position="364"/>
        <end position="443"/>
    </location>
</feature>
<feature type="domain" description="PUM-HD" evidence="9">
    <location>
        <begin position="579"/>
        <end position="935"/>
    </location>
</feature>
<sequence length="943" mass="104474">MPTETIWSSSHSSPIQTNASLTSNPIKSHNHFKSVLDQVDSDVAKFLANSNPLDPLPTNFSERRLSFDDGSDFDDTSFGFKRGTLSAITAPVGGTNINYNAHPPQFNLSHDNVGVNGQKLNFGTVSISGGIASRHPPPQESFLQKFANVADTTREIEFGNLSLSSRRTSFIGNNSAKDLSKSLLNGGISATTKSGSLNENLNMPAPRTSRHQSISEKIDNYNNNSPIQANSALSVNSELNAPDGDLNNGQTNGTHRPQTYFWNPAAATSFTPANNNTVNYFMDNGASFALPTPPPIPPQAPLAPQGFSRQAPNQGNMPPLNIPQPFMVPSPPPPPQFLDPTMFNMVYGNFSPFPPGTVAAAAASSPTAATVPPPPPPPMPASSSSSSSLDPPDNEAKNDKSDADRDGDAKKNRDSTGNQSNQNESKEDSSESRKSKIDYQNGAPRIGVGLMNRQLSPASFMFHPFNPYSVYQQSSNMMAPEGMTSLSPQAMGMSLPPPVASVPSPIPFSQQPQPPPPPTQPQPQQEKQKQQHTQPTQPPSKSAKDFGKHGNGGHSSTTNTKKKSTSLKNKNSGGSIHIYRSPLLEEVRSNTKEKKYTLRDIYGHAVEFTKDQHGSRFIQQKLPTATDEEKEVIFNEIKDISLDLMTDVFGNYVIQKYFEHGSEVQKQILLQHMIGHVYELSLQMYGCRVVQRALESLDKVEDQLKIIEELRDYILICSKDQNGNHVIQKSIEKIKPFEKIRFILTSLENQVNHLSMHSYGCRVIQRLLEYSNKNDQKKILQELNKFIYYLIQDQYGNYVIQHILEQGDPVEKEEILEIVLKNVVNFSKLKFASNVIEKCIKHGDLEQRRRILHEVMVGNEKPIIGNDDPVSDDSPLALMMKDQYANYVIQKLVEVFDSNSPEKRQLVLKLRQYLKQLSDKNNYGGKHLASVEKMIIVAETALD</sequence>
<dbReference type="InterPro" id="IPR016024">
    <property type="entry name" value="ARM-type_fold"/>
</dbReference>
<feature type="repeat" description="Pumilio" evidence="7">
    <location>
        <begin position="709"/>
        <end position="745"/>
    </location>
</feature>
<keyword evidence="2" id="KW-0963">Cytoplasm</keyword>
<dbReference type="RefSeq" id="XP_049182409.1">
    <property type="nucleotide sequence ID" value="XM_049326430.1"/>
</dbReference>
<feature type="compositionally biased region" description="Low complexity" evidence="8">
    <location>
        <begin position="531"/>
        <end position="541"/>
    </location>
</feature>
<feature type="repeat" description="Pumilio" evidence="7">
    <location>
        <begin position="600"/>
        <end position="635"/>
    </location>
</feature>
<evidence type="ECO:0000256" key="4">
    <source>
        <dbReference type="ARBA" id="ARBA00022884"/>
    </source>
</evidence>
<feature type="compositionally biased region" description="Basic and acidic residues" evidence="8">
    <location>
        <begin position="424"/>
        <end position="437"/>
    </location>
</feature>
<evidence type="ECO:0000256" key="6">
    <source>
        <dbReference type="ARBA" id="ARBA00081811"/>
    </source>
</evidence>